<keyword evidence="3" id="KW-1185">Reference proteome</keyword>
<accession>A0A397W140</accession>
<feature type="compositionally biased region" description="Basic and acidic residues" evidence="1">
    <location>
        <begin position="11"/>
        <end position="21"/>
    </location>
</feature>
<sequence>MATKKTKKSKKSETPLDKDEGSSSATIEKKSKRPPPTDIDIEGIMAKKTKTTQSEQSEQSEQPERLIVYPVNVMIQKTKNDNAELKELLMKKELIEVKEKSIIVKKYQNPEIINLPLLSKNKFQDRIHIRGEKLPFIYRRSCNEILSKALDSIGEKNESRGLYIFGPSGLGKSYSIYYLVAQLRLYNNLIRVTYINSCEEWWSSHVDEPYKFLLNELIYTFSNDELSPLTVADWVEFVTKGLTERFLDKLEKLTEHHSDWVEDFKTRSSNTIEERFKTFIIGLRKYVCEKKYLWVWVFDQHNALHKYKVLKEYPFTLVKTLRTFLNKIGLIIVSASANNEEYPKEFESWEKFSMYSGYTDDEFLEWCKMRNYKIDSNPQLRSQLDSIRFWTNSYPLELDSWHTTNESTDDLIEKTSKYLDWRGTQIKSNHQKFRKTLDHDELESLNRCVISMILGSTKPGALFGMNCQLMYEKSVNEGGETIAAIHPLAQQAIIDSHSKHPLTELKEMVSTVFKMKEYTKDTKGRFAELYIKMLLEYTKALECKITKPGRKKATVMHDLKLDLSQIIKFVGNDIPTVRFNVEENVLFLPQPDNYPGVDFLIWDHDSKILFSFQVTIGTLASHQTSKENFMKGELKNKWAALCNTKQSMVKFIWLAPDDVIKKDKSNDKDSLHLSFSSIKNQFPALGDLLPV</sequence>
<evidence type="ECO:0000313" key="2">
    <source>
        <dbReference type="EMBL" id="RIB28450.1"/>
    </source>
</evidence>
<feature type="compositionally biased region" description="Low complexity" evidence="1">
    <location>
        <begin position="51"/>
        <end position="60"/>
    </location>
</feature>
<organism evidence="2 3">
    <name type="scientific">Gigaspora rosea</name>
    <dbReference type="NCBI Taxonomy" id="44941"/>
    <lineage>
        <taxon>Eukaryota</taxon>
        <taxon>Fungi</taxon>
        <taxon>Fungi incertae sedis</taxon>
        <taxon>Mucoromycota</taxon>
        <taxon>Glomeromycotina</taxon>
        <taxon>Glomeromycetes</taxon>
        <taxon>Diversisporales</taxon>
        <taxon>Gigasporaceae</taxon>
        <taxon>Gigaspora</taxon>
    </lineage>
</organism>
<feature type="region of interest" description="Disordered" evidence="1">
    <location>
        <begin position="1"/>
        <end position="63"/>
    </location>
</feature>
<comment type="caution">
    <text evidence="2">The sequence shown here is derived from an EMBL/GenBank/DDBJ whole genome shotgun (WGS) entry which is preliminary data.</text>
</comment>
<name>A0A397W140_9GLOM</name>
<gene>
    <name evidence="2" type="ORF">C2G38_2157866</name>
</gene>
<protein>
    <recommendedName>
        <fullName evidence="4">P-loop containing nucleoside triphosphate hydrolase protein</fullName>
    </recommendedName>
</protein>
<dbReference type="EMBL" id="QKWP01000065">
    <property type="protein sequence ID" value="RIB28450.1"/>
    <property type="molecule type" value="Genomic_DNA"/>
</dbReference>
<reference evidence="2 3" key="1">
    <citation type="submission" date="2018-06" db="EMBL/GenBank/DDBJ databases">
        <title>Comparative genomics reveals the genomic features of Rhizophagus irregularis, R. cerebriforme, R. diaphanum and Gigaspora rosea, and their symbiotic lifestyle signature.</title>
        <authorList>
            <person name="Morin E."/>
            <person name="San Clemente H."/>
            <person name="Chen E.C.H."/>
            <person name="De La Providencia I."/>
            <person name="Hainaut M."/>
            <person name="Kuo A."/>
            <person name="Kohler A."/>
            <person name="Murat C."/>
            <person name="Tang N."/>
            <person name="Roy S."/>
            <person name="Loubradou J."/>
            <person name="Henrissat B."/>
            <person name="Grigoriev I.V."/>
            <person name="Corradi N."/>
            <person name="Roux C."/>
            <person name="Martin F.M."/>
        </authorList>
    </citation>
    <scope>NUCLEOTIDE SEQUENCE [LARGE SCALE GENOMIC DNA]</scope>
    <source>
        <strain evidence="2 3">DAOM 194757</strain>
    </source>
</reference>
<dbReference type="InterPro" id="IPR027417">
    <property type="entry name" value="P-loop_NTPase"/>
</dbReference>
<dbReference type="Gene3D" id="3.40.50.300">
    <property type="entry name" value="P-loop containing nucleotide triphosphate hydrolases"/>
    <property type="match status" value="1"/>
</dbReference>
<evidence type="ECO:0000256" key="1">
    <source>
        <dbReference type="SAM" id="MobiDB-lite"/>
    </source>
</evidence>
<dbReference type="Proteomes" id="UP000266673">
    <property type="component" value="Unassembled WGS sequence"/>
</dbReference>
<evidence type="ECO:0000313" key="3">
    <source>
        <dbReference type="Proteomes" id="UP000266673"/>
    </source>
</evidence>
<dbReference type="AlphaFoldDB" id="A0A397W140"/>
<dbReference type="SUPFAM" id="SSF52540">
    <property type="entry name" value="P-loop containing nucleoside triphosphate hydrolases"/>
    <property type="match status" value="1"/>
</dbReference>
<dbReference type="OrthoDB" id="2303713at2759"/>
<evidence type="ECO:0008006" key="4">
    <source>
        <dbReference type="Google" id="ProtNLM"/>
    </source>
</evidence>
<proteinExistence type="predicted"/>
<feature type="compositionally biased region" description="Basic residues" evidence="1">
    <location>
        <begin position="1"/>
        <end position="10"/>
    </location>
</feature>